<keyword evidence="3" id="KW-1185">Reference proteome</keyword>
<dbReference type="GO" id="GO:0004568">
    <property type="term" value="F:chitinase activity"/>
    <property type="evidence" value="ECO:0007669"/>
    <property type="project" value="InterPro"/>
</dbReference>
<dbReference type="EMBL" id="JAMYWC010000005">
    <property type="protein sequence ID" value="MCP1174331.1"/>
    <property type="molecule type" value="Genomic_DNA"/>
</dbReference>
<protein>
    <submittedName>
        <fullName evidence="2">Glycoside hydrolase family 19 protein</fullName>
    </submittedName>
</protein>
<organism evidence="2 3">
    <name type="scientific">Ralstonia chuxiongensis</name>
    <dbReference type="NCBI Taxonomy" id="2957504"/>
    <lineage>
        <taxon>Bacteria</taxon>
        <taxon>Pseudomonadati</taxon>
        <taxon>Pseudomonadota</taxon>
        <taxon>Betaproteobacteria</taxon>
        <taxon>Burkholderiales</taxon>
        <taxon>Burkholderiaceae</taxon>
        <taxon>Ralstonia</taxon>
    </lineage>
</organism>
<reference evidence="3" key="1">
    <citation type="journal article" date="2023" name="Front. Microbiol.">
        <title>Ralstonia chuxiongensis sp. nov., Ralstonia mojiangensis sp. nov., and Ralstonia soli sp. nov., isolated from tobacco fields, are three novel species in the family Burkholderiaceae.</title>
        <authorList>
            <person name="Lu C.H."/>
            <person name="Zhang Y.Y."/>
            <person name="Jiang N."/>
            <person name="Chen W."/>
            <person name="Shao X."/>
            <person name="Zhao Z.M."/>
            <person name="Lu W.L."/>
            <person name="Hu X."/>
            <person name="Xi Y.X."/>
            <person name="Zou S.Y."/>
            <person name="Wei Q.J."/>
            <person name="Lin Z.L."/>
            <person name="Gong L."/>
            <person name="Gai X.T."/>
            <person name="Zhang L.Q."/>
            <person name="Li J.Y."/>
            <person name="Jin Y."/>
            <person name="Xia Z.Y."/>
        </authorList>
    </citation>
    <scope>NUCLEOTIDE SEQUENCE [LARGE SCALE GENOMIC DNA]</scope>
    <source>
        <strain evidence="3">21YRMH01-3</strain>
    </source>
</reference>
<dbReference type="RefSeq" id="WP_253539755.1">
    <property type="nucleotide sequence ID" value="NZ_JAMYWC010000005.1"/>
</dbReference>
<dbReference type="PANTHER" id="PTHR34408">
    <property type="entry name" value="FAMILY PROTEIN, PUTATIVE-RELATED"/>
    <property type="match status" value="1"/>
</dbReference>
<evidence type="ECO:0000313" key="3">
    <source>
        <dbReference type="Proteomes" id="UP001162793"/>
    </source>
</evidence>
<evidence type="ECO:0000259" key="1">
    <source>
        <dbReference type="Pfam" id="PF00182"/>
    </source>
</evidence>
<sequence>MNKHTFSKAAALPPALADRWWPHIEATCKRFGISTPAQQAAFIAQIGHESGGFMRVTESFNYAVAALPAMFSRVTPALAVTLGRKPGERAVPLERQMRIANIAYANRYGNGDAASGDGWRYRGRGLKQITFLANYRECGHALDLDLVTHPELLERDEYAALSAGWYWWAFGLGKLADAGKFDEITRRINGPAMEGAEPRRARWAVAKQALGA</sequence>
<dbReference type="GO" id="GO:0006032">
    <property type="term" value="P:chitin catabolic process"/>
    <property type="evidence" value="ECO:0007669"/>
    <property type="project" value="InterPro"/>
</dbReference>
<keyword evidence="2" id="KW-0378">Hydrolase</keyword>
<dbReference type="Proteomes" id="UP001162793">
    <property type="component" value="Unassembled WGS sequence"/>
</dbReference>
<dbReference type="InterPro" id="IPR000726">
    <property type="entry name" value="Glyco_hydro_19_cat"/>
</dbReference>
<name>A0AA42BIL8_9RALS</name>
<dbReference type="InterPro" id="IPR052354">
    <property type="entry name" value="Cell_Wall_Dynamics_Protein"/>
</dbReference>
<dbReference type="Pfam" id="PF00182">
    <property type="entry name" value="Glyco_hydro_19"/>
    <property type="match status" value="1"/>
</dbReference>
<evidence type="ECO:0000313" key="2">
    <source>
        <dbReference type="EMBL" id="MCP1174331.1"/>
    </source>
</evidence>
<dbReference type="GO" id="GO:0016998">
    <property type="term" value="P:cell wall macromolecule catabolic process"/>
    <property type="evidence" value="ECO:0007669"/>
    <property type="project" value="InterPro"/>
</dbReference>
<accession>A0AA42BIL8</accession>
<proteinExistence type="predicted"/>
<dbReference type="AlphaFoldDB" id="A0AA42BIL8"/>
<gene>
    <name evidence="2" type="ORF">NKG59_18365</name>
</gene>
<dbReference type="SUPFAM" id="SSF53955">
    <property type="entry name" value="Lysozyme-like"/>
    <property type="match status" value="1"/>
</dbReference>
<dbReference type="PANTHER" id="PTHR34408:SF1">
    <property type="entry name" value="GLYCOSYL HYDROLASE FAMILY 19 DOMAIN-CONTAINING PROTEIN HI_1415"/>
    <property type="match status" value="1"/>
</dbReference>
<dbReference type="Gene3D" id="1.10.530.10">
    <property type="match status" value="1"/>
</dbReference>
<dbReference type="InterPro" id="IPR023346">
    <property type="entry name" value="Lysozyme-like_dom_sf"/>
</dbReference>
<feature type="domain" description="Glycoside hydrolase family 19 catalytic" evidence="1">
    <location>
        <begin position="116"/>
        <end position="168"/>
    </location>
</feature>
<comment type="caution">
    <text evidence="2">The sequence shown here is derived from an EMBL/GenBank/DDBJ whole genome shotgun (WGS) entry which is preliminary data.</text>
</comment>